<reference evidence="3" key="1">
    <citation type="journal article" date="2019" name="Int. J. Syst. Evol. Microbiol.">
        <title>The Global Catalogue of Microorganisms (GCM) 10K type strain sequencing project: providing services to taxonomists for standard genome sequencing and annotation.</title>
        <authorList>
            <consortium name="The Broad Institute Genomics Platform"/>
            <consortium name="The Broad Institute Genome Sequencing Center for Infectious Disease"/>
            <person name="Wu L."/>
            <person name="Ma J."/>
        </authorList>
    </citation>
    <scope>NUCLEOTIDE SEQUENCE [LARGE SCALE GENOMIC DNA]</scope>
    <source>
        <strain evidence="3">JCM 11650</strain>
    </source>
</reference>
<dbReference type="EMBL" id="JBHUFL010000003">
    <property type="protein sequence ID" value="MFD1836214.1"/>
    <property type="molecule type" value="Genomic_DNA"/>
</dbReference>
<feature type="region of interest" description="Disordered" evidence="1">
    <location>
        <begin position="63"/>
        <end position="84"/>
    </location>
</feature>
<evidence type="ECO:0000313" key="3">
    <source>
        <dbReference type="Proteomes" id="UP001597280"/>
    </source>
</evidence>
<dbReference type="RefSeq" id="WP_343905558.1">
    <property type="nucleotide sequence ID" value="NZ_BAAAIS010000003.1"/>
</dbReference>
<accession>A0ABW4Q1C4</accession>
<dbReference type="Proteomes" id="UP001597280">
    <property type="component" value="Unassembled WGS sequence"/>
</dbReference>
<keyword evidence="3" id="KW-1185">Reference proteome</keyword>
<evidence type="ECO:0000313" key="2">
    <source>
        <dbReference type="EMBL" id="MFD1836214.1"/>
    </source>
</evidence>
<sequence>MAKGRIRWELNKAGVARLLRSQGVQDDLRDRGNRIATAAGAGHRAVVYQGHDRARGRVMTTTAKADERQAKTRSLSRAIDAGRG</sequence>
<organism evidence="2 3">
    <name type="scientific">Brachybacterium rhamnosum</name>
    <dbReference type="NCBI Taxonomy" id="173361"/>
    <lineage>
        <taxon>Bacteria</taxon>
        <taxon>Bacillati</taxon>
        <taxon>Actinomycetota</taxon>
        <taxon>Actinomycetes</taxon>
        <taxon>Micrococcales</taxon>
        <taxon>Dermabacteraceae</taxon>
        <taxon>Brachybacterium</taxon>
    </lineage>
</organism>
<evidence type="ECO:0008006" key="4">
    <source>
        <dbReference type="Google" id="ProtNLM"/>
    </source>
</evidence>
<protein>
    <recommendedName>
        <fullName evidence="4">Plasmid stabilization protein</fullName>
    </recommendedName>
</protein>
<gene>
    <name evidence="2" type="ORF">ACFSDA_14180</name>
</gene>
<name>A0ABW4Q1C4_9MICO</name>
<evidence type="ECO:0000256" key="1">
    <source>
        <dbReference type="SAM" id="MobiDB-lite"/>
    </source>
</evidence>
<comment type="caution">
    <text evidence="2">The sequence shown here is derived from an EMBL/GenBank/DDBJ whole genome shotgun (WGS) entry which is preliminary data.</text>
</comment>
<proteinExistence type="predicted"/>